<evidence type="ECO:0000259" key="6">
    <source>
        <dbReference type="PROSITE" id="PS50022"/>
    </source>
</evidence>
<feature type="domain" description="Cytochrome c" evidence="7">
    <location>
        <begin position="33"/>
        <end position="123"/>
    </location>
</feature>
<keyword evidence="2 4" id="KW-0479">Metal-binding</keyword>
<dbReference type="Proteomes" id="UP000464378">
    <property type="component" value="Chromosome"/>
</dbReference>
<evidence type="ECO:0000259" key="7">
    <source>
        <dbReference type="PROSITE" id="PS51007"/>
    </source>
</evidence>
<evidence type="ECO:0000256" key="3">
    <source>
        <dbReference type="ARBA" id="ARBA00023004"/>
    </source>
</evidence>
<dbReference type="Pfam" id="PF07587">
    <property type="entry name" value="PSD1"/>
    <property type="match status" value="1"/>
</dbReference>
<feature type="signal peptide" evidence="5">
    <location>
        <begin position="1"/>
        <end position="27"/>
    </location>
</feature>
<dbReference type="Pfam" id="PF07583">
    <property type="entry name" value="PSCyt2"/>
    <property type="match status" value="1"/>
</dbReference>
<dbReference type="GO" id="GO:0046872">
    <property type="term" value="F:metal ion binding"/>
    <property type="evidence" value="ECO:0007669"/>
    <property type="project" value="UniProtKB-KW"/>
</dbReference>
<keyword evidence="3 4" id="KW-0408">Iron</keyword>
<dbReference type="PROSITE" id="PS50022">
    <property type="entry name" value="FA58C_3"/>
    <property type="match status" value="1"/>
</dbReference>
<feature type="chain" id="PRO_5036383909" description="F5/8 type C domain-containing protein" evidence="5">
    <location>
        <begin position="28"/>
        <end position="885"/>
    </location>
</feature>
<keyword evidence="5" id="KW-0732">Signal</keyword>
<reference evidence="8" key="1">
    <citation type="submission" date="2019-04" db="EMBL/GenBank/DDBJ databases">
        <authorList>
            <consortium name="Science for Life Laboratories"/>
        </authorList>
    </citation>
    <scope>NUCLEOTIDE SEQUENCE</scope>
    <source>
        <strain evidence="8">MBLW1</strain>
    </source>
</reference>
<dbReference type="KEGG" id="tim:GMBLW1_49450"/>
<dbReference type="InterPro" id="IPR000421">
    <property type="entry name" value="FA58C"/>
</dbReference>
<dbReference type="EMBL" id="LR593887">
    <property type="protein sequence ID" value="VTS05859.1"/>
    <property type="molecule type" value="Genomic_DNA"/>
</dbReference>
<feature type="domain" description="F5/8 type C" evidence="6">
    <location>
        <begin position="436"/>
        <end position="573"/>
    </location>
</feature>
<dbReference type="GO" id="GO:0009055">
    <property type="term" value="F:electron transfer activity"/>
    <property type="evidence" value="ECO:0007669"/>
    <property type="project" value="InterPro"/>
</dbReference>
<dbReference type="Gene3D" id="1.10.760.10">
    <property type="entry name" value="Cytochrome c-like domain"/>
    <property type="match status" value="1"/>
</dbReference>
<dbReference type="GO" id="GO:0020037">
    <property type="term" value="F:heme binding"/>
    <property type="evidence" value="ECO:0007669"/>
    <property type="project" value="InterPro"/>
</dbReference>
<keyword evidence="9" id="KW-1185">Reference proteome</keyword>
<evidence type="ECO:0000256" key="5">
    <source>
        <dbReference type="SAM" id="SignalP"/>
    </source>
</evidence>
<dbReference type="InterPro" id="IPR036909">
    <property type="entry name" value="Cyt_c-like_dom_sf"/>
</dbReference>
<dbReference type="InterPro" id="IPR009056">
    <property type="entry name" value="Cyt_c-like_dom"/>
</dbReference>
<evidence type="ECO:0008006" key="10">
    <source>
        <dbReference type="Google" id="ProtNLM"/>
    </source>
</evidence>
<dbReference type="PROSITE" id="PS51007">
    <property type="entry name" value="CYTC"/>
    <property type="match status" value="1"/>
</dbReference>
<evidence type="ECO:0000256" key="2">
    <source>
        <dbReference type="ARBA" id="ARBA00022723"/>
    </source>
</evidence>
<evidence type="ECO:0000313" key="8">
    <source>
        <dbReference type="EMBL" id="VIP04248.1"/>
    </source>
</evidence>
<sequence length="885" mass="97326">MNRTPWMFPGMLLGLIAGLGVGANAGAAEPVVDFARDIAPIFQARCLSCHGDAKQRGGLRLDRAADLLRGGDSGAAVEPKSAAKSLLMQRVRSQDADDRMPPSGDRLTPEQIAKLAAWIDSGATIPADLAAAPSEANEHWAYRPLTRPTVPTIGGKIPTGSAAIDAFVAAKLQPLGLGIQPETDRLTLIRRLTFDLHGLPPTPEAIAAFQADISPNAVEKLVDSLLASPRYAERQARHWLDVVRYAESHGFEMNNVRPNAWVYRDWVIQAFARDLPYDQFVIQQLAGDQLNADAATGFLVAGPWDQVKSPDAVLTAQQRADELHDIVSTTGSTFLGLTVGCARCHNHKFDPIPQQDYYAIKAVFAGVQHGERPVPMPGQETQLADAERTPALPPGAPVGKLRRTPVQAGRNVDRLLPVRAKWLRFNVLATNSVEPCIDELEIFSPGNDATNHARTAKVTASGSYLGNPIHRLEHINDGQYGNSHSWISNTPGKGWVAFEFPEPVTIDRVLWSRDRTEPPQFRDRLAMEYRIEISSDGKEWQEVASSRDRAVSSTQPMGYVGRMTSPEETRMLRRGEVTQPLDPVGPGTLTRIGTGSTVATIAAAARDAERRMQFARWVVDPKHPLTARVMVNRIWQTHFGVGIVDTPSDFGRNGGKPTHPELLDWLASEFIADGWSMKAMHRKIVLSATYRQRGNDLVAGRAVDASARLLWKYPPRRLEAEAIRDTILAVTGKLDLRMGGPGFDLFEPNGNYVKVYTPRKSFPEETFRRMVYWSKPRMQLDDTFGAFDCPDAGQIAPKRNQSTTPLQALNLLNSPFAVQQSEAFAARLQAEAPSEEARIRRAFVLAFGREPSPVEQSAAAGLTKEFGLSALCRALLNANEFLFIR</sequence>
<dbReference type="PANTHER" id="PTHR35889:SF3">
    <property type="entry name" value="F-BOX DOMAIN-CONTAINING PROTEIN"/>
    <property type="match status" value="1"/>
</dbReference>
<protein>
    <recommendedName>
        <fullName evidence="10">F5/8 type C domain-containing protein</fullName>
    </recommendedName>
</protein>
<dbReference type="InterPro" id="IPR011429">
    <property type="entry name" value="Cyt_c_Planctomycete-type"/>
</dbReference>
<accession>A0A6C2YRF8</accession>
<dbReference type="InterPro" id="IPR022655">
    <property type="entry name" value="DUF1553"/>
</dbReference>
<dbReference type="PANTHER" id="PTHR35889">
    <property type="entry name" value="CYCLOINULO-OLIGOSACCHARIDE FRUCTANOTRANSFERASE-RELATED"/>
    <property type="match status" value="1"/>
</dbReference>
<evidence type="ECO:0000256" key="4">
    <source>
        <dbReference type="PROSITE-ProRule" id="PRU00433"/>
    </source>
</evidence>
<organism evidence="8">
    <name type="scientific">Tuwongella immobilis</name>
    <dbReference type="NCBI Taxonomy" id="692036"/>
    <lineage>
        <taxon>Bacteria</taxon>
        <taxon>Pseudomonadati</taxon>
        <taxon>Planctomycetota</taxon>
        <taxon>Planctomycetia</taxon>
        <taxon>Gemmatales</taxon>
        <taxon>Gemmataceae</taxon>
        <taxon>Tuwongella</taxon>
    </lineage>
</organism>
<keyword evidence="1 4" id="KW-0349">Heme</keyword>
<dbReference type="InterPro" id="IPR008979">
    <property type="entry name" value="Galactose-bd-like_sf"/>
</dbReference>
<evidence type="ECO:0000313" key="9">
    <source>
        <dbReference type="Proteomes" id="UP000464378"/>
    </source>
</evidence>
<dbReference type="InParanoid" id="A0A6C2YRF8"/>
<gene>
    <name evidence="8" type="ORF">GMBLW1_49450</name>
</gene>
<dbReference type="Gene3D" id="2.60.120.260">
    <property type="entry name" value="Galactose-binding domain-like"/>
    <property type="match status" value="1"/>
</dbReference>
<name>A0A6C2YRF8_9BACT</name>
<evidence type="ECO:0000256" key="1">
    <source>
        <dbReference type="ARBA" id="ARBA00022617"/>
    </source>
</evidence>
<proteinExistence type="predicted"/>
<dbReference type="SUPFAM" id="SSF49785">
    <property type="entry name" value="Galactose-binding domain-like"/>
    <property type="match status" value="1"/>
</dbReference>
<dbReference type="EMBL" id="LR586016">
    <property type="protein sequence ID" value="VIP04248.1"/>
    <property type="molecule type" value="Genomic_DNA"/>
</dbReference>
<dbReference type="InterPro" id="IPR011444">
    <property type="entry name" value="DUF1549"/>
</dbReference>
<dbReference type="RefSeq" id="WP_232056271.1">
    <property type="nucleotide sequence ID" value="NZ_LR593887.1"/>
</dbReference>
<dbReference type="AlphaFoldDB" id="A0A6C2YRF8"/>
<dbReference type="Pfam" id="PF07635">
    <property type="entry name" value="PSCyt1"/>
    <property type="match status" value="1"/>
</dbReference>
<dbReference type="SUPFAM" id="SSF46626">
    <property type="entry name" value="Cytochrome c"/>
    <property type="match status" value="1"/>
</dbReference>